<evidence type="ECO:0000256" key="3">
    <source>
        <dbReference type="ARBA" id="ARBA00022827"/>
    </source>
</evidence>
<dbReference type="SUPFAM" id="SSF51905">
    <property type="entry name" value="FAD/NAD(P)-binding domain"/>
    <property type="match status" value="1"/>
</dbReference>
<dbReference type="Gene3D" id="3.30.9.10">
    <property type="entry name" value="D-Amino Acid Oxidase, subunit A, domain 2"/>
    <property type="match status" value="1"/>
</dbReference>
<dbReference type="OrthoDB" id="498204at2759"/>
<sequence>MSMRPVVKLGRRLPFRFQRASFSSSNVNRADFTHTVIGAGVVGLAVARQLTRRPGNSVLLVERHPAVGTETSSRNSEVIHAGIYYGADTLKAKLCIRGKELLYELCAAHGIGHRRTGKWIVAQNDAQREALERIHGFCEREIGVPTRWVGQSEIERDGEGVRALKGALESPTTGIVDSHGLMVTLQGLFEEGGGTVALGSPVRSITPLSGGAAGWELEVSDAETGEVSSITSETIVNSAGLGAVEIHNMIVEEKDRMELFFAKGNYFSYTASRPRISRLIYPAPEPGAGGLGTHLTMDLGGRLKFGPDVEWVDSPDDLTVSGDRLQTAIAEIKRYLPGIDETCLEPDYAGIRPKLGKGGSVALGKASISDFIVRKEDGYSGWVNLLGIESPGLTSSLAIAEMVEELLYGNITKG</sequence>
<feature type="domain" description="FAD dependent oxidoreductase" evidence="9">
    <location>
        <begin position="36"/>
        <end position="406"/>
    </location>
</feature>
<name>A0A9N9Y9Z6_9HYPO</name>
<protein>
    <recommendedName>
        <fullName evidence="8">L-2-hydroxyglutarate dehydrogenase, mitochondrial</fullName>
        <ecNumber evidence="7">1.1.99.2</ecNumber>
    </recommendedName>
</protein>
<evidence type="ECO:0000256" key="1">
    <source>
        <dbReference type="ARBA" id="ARBA00001974"/>
    </source>
</evidence>
<accession>A0A9N9Y9Z6</accession>
<keyword evidence="3" id="KW-0274">FAD</keyword>
<dbReference type="AlphaFoldDB" id="A0A9N9Y9Z6"/>
<proteinExistence type="inferred from homology"/>
<keyword evidence="2" id="KW-0285">Flavoprotein</keyword>
<keyword evidence="11" id="KW-1185">Reference proteome</keyword>
<dbReference type="Gene3D" id="3.50.50.60">
    <property type="entry name" value="FAD/NAD(P)-binding domain"/>
    <property type="match status" value="1"/>
</dbReference>
<reference evidence="11" key="1">
    <citation type="submission" date="2019-06" db="EMBL/GenBank/DDBJ databases">
        <authorList>
            <person name="Broberg M."/>
        </authorList>
    </citation>
    <scope>NUCLEOTIDE SEQUENCE [LARGE SCALE GENOMIC DNA]</scope>
</reference>
<evidence type="ECO:0000313" key="10">
    <source>
        <dbReference type="EMBL" id="CAG9997774.1"/>
    </source>
</evidence>
<evidence type="ECO:0000256" key="4">
    <source>
        <dbReference type="ARBA" id="ARBA00023002"/>
    </source>
</evidence>
<keyword evidence="4" id="KW-0560">Oxidoreductase</keyword>
<comment type="similarity">
    <text evidence="6">Belongs to the L2HGDH family.</text>
</comment>
<evidence type="ECO:0000256" key="7">
    <source>
        <dbReference type="ARBA" id="ARBA00038878"/>
    </source>
</evidence>
<dbReference type="PANTHER" id="PTHR43104:SF4">
    <property type="entry name" value="L-2-HYDROXYGLUTARATE DEHYDROGENASE, MITOCHONDRIAL"/>
    <property type="match status" value="1"/>
</dbReference>
<organism evidence="10 11">
    <name type="scientific">Clonostachys byssicola</name>
    <dbReference type="NCBI Taxonomy" id="160290"/>
    <lineage>
        <taxon>Eukaryota</taxon>
        <taxon>Fungi</taxon>
        <taxon>Dikarya</taxon>
        <taxon>Ascomycota</taxon>
        <taxon>Pezizomycotina</taxon>
        <taxon>Sordariomycetes</taxon>
        <taxon>Hypocreomycetidae</taxon>
        <taxon>Hypocreales</taxon>
        <taxon>Bionectriaceae</taxon>
        <taxon>Clonostachys</taxon>
    </lineage>
</organism>
<comment type="caution">
    <text evidence="10">The sequence shown here is derived from an EMBL/GenBank/DDBJ whole genome shotgun (WGS) entry which is preliminary data.</text>
</comment>
<evidence type="ECO:0000256" key="2">
    <source>
        <dbReference type="ARBA" id="ARBA00022630"/>
    </source>
</evidence>
<dbReference type="Proteomes" id="UP000754883">
    <property type="component" value="Unassembled WGS sequence"/>
</dbReference>
<dbReference type="EMBL" id="CABFNO020001546">
    <property type="protein sequence ID" value="CAG9997774.1"/>
    <property type="molecule type" value="Genomic_DNA"/>
</dbReference>
<evidence type="ECO:0000313" key="11">
    <source>
        <dbReference type="Proteomes" id="UP000754883"/>
    </source>
</evidence>
<dbReference type="InterPro" id="IPR036188">
    <property type="entry name" value="FAD/NAD-bd_sf"/>
</dbReference>
<evidence type="ECO:0000256" key="8">
    <source>
        <dbReference type="ARBA" id="ARBA00041137"/>
    </source>
</evidence>
<reference evidence="10 11" key="2">
    <citation type="submission" date="2021-10" db="EMBL/GenBank/DDBJ databases">
        <authorList>
            <person name="Piombo E."/>
        </authorList>
    </citation>
    <scope>NUCLEOTIDE SEQUENCE [LARGE SCALE GENOMIC DNA]</scope>
</reference>
<comment type="catalytic activity">
    <reaction evidence="5">
        <text>(S)-2-hydroxyglutarate + A = 2-oxoglutarate + AH2</text>
        <dbReference type="Rhea" id="RHEA:21252"/>
        <dbReference type="ChEBI" id="CHEBI:13193"/>
        <dbReference type="ChEBI" id="CHEBI:16782"/>
        <dbReference type="ChEBI" id="CHEBI:16810"/>
        <dbReference type="ChEBI" id="CHEBI:17499"/>
        <dbReference type="EC" id="1.1.99.2"/>
    </reaction>
</comment>
<dbReference type="EC" id="1.1.99.2" evidence="7"/>
<dbReference type="Pfam" id="PF01266">
    <property type="entry name" value="DAO"/>
    <property type="match status" value="1"/>
</dbReference>
<evidence type="ECO:0000259" key="9">
    <source>
        <dbReference type="Pfam" id="PF01266"/>
    </source>
</evidence>
<comment type="cofactor">
    <cofactor evidence="1">
        <name>FAD</name>
        <dbReference type="ChEBI" id="CHEBI:57692"/>
    </cofactor>
</comment>
<dbReference type="InterPro" id="IPR006076">
    <property type="entry name" value="FAD-dep_OxRdtase"/>
</dbReference>
<dbReference type="GO" id="GO:0047545">
    <property type="term" value="F:(S)-2-hydroxyglutarate dehydrogenase activity"/>
    <property type="evidence" value="ECO:0007669"/>
    <property type="project" value="UniProtKB-EC"/>
</dbReference>
<dbReference type="PANTHER" id="PTHR43104">
    <property type="entry name" value="L-2-HYDROXYGLUTARATE DEHYDROGENASE, MITOCHONDRIAL"/>
    <property type="match status" value="1"/>
</dbReference>
<evidence type="ECO:0000256" key="5">
    <source>
        <dbReference type="ARBA" id="ARBA00036066"/>
    </source>
</evidence>
<evidence type="ECO:0000256" key="6">
    <source>
        <dbReference type="ARBA" id="ARBA00037941"/>
    </source>
</evidence>
<gene>
    <name evidence="10" type="ORF">CBYS24578_00003304</name>
</gene>